<dbReference type="GO" id="GO:0016757">
    <property type="term" value="F:glycosyltransferase activity"/>
    <property type="evidence" value="ECO:0007669"/>
    <property type="project" value="UniProtKB-KW"/>
</dbReference>
<dbReference type="Pfam" id="PF13579">
    <property type="entry name" value="Glyco_trans_4_4"/>
    <property type="match status" value="1"/>
</dbReference>
<keyword evidence="2" id="KW-0328">Glycosyltransferase</keyword>
<dbReference type="RefSeq" id="WP_120676079.1">
    <property type="nucleotide sequence ID" value="NZ_RBAL01000002.1"/>
</dbReference>
<evidence type="ECO:0000313" key="6">
    <source>
        <dbReference type="EMBL" id="RKN45908.1"/>
    </source>
</evidence>
<dbReference type="PANTHER" id="PTHR12526:SF510">
    <property type="entry name" value="D-INOSITOL 3-PHOSPHATE GLYCOSYLTRANSFERASE"/>
    <property type="match status" value="1"/>
</dbReference>
<evidence type="ECO:0000313" key="7">
    <source>
        <dbReference type="Proteomes" id="UP000272474"/>
    </source>
</evidence>
<dbReference type="Pfam" id="PF00534">
    <property type="entry name" value="Glycos_transf_1"/>
    <property type="match status" value="1"/>
</dbReference>
<feature type="domain" description="Glycosyl transferase family 1" evidence="4">
    <location>
        <begin position="202"/>
        <end position="333"/>
    </location>
</feature>
<evidence type="ECO:0000259" key="4">
    <source>
        <dbReference type="Pfam" id="PF00534"/>
    </source>
</evidence>
<dbReference type="SUPFAM" id="SSF53756">
    <property type="entry name" value="UDP-Glycosyltransferase/glycogen phosphorylase"/>
    <property type="match status" value="1"/>
</dbReference>
<evidence type="ECO:0000256" key="3">
    <source>
        <dbReference type="ARBA" id="ARBA00022679"/>
    </source>
</evidence>
<dbReference type="OrthoDB" id="4316343at2"/>
<proteinExistence type="predicted"/>
<evidence type="ECO:0000256" key="1">
    <source>
        <dbReference type="ARBA" id="ARBA00021292"/>
    </source>
</evidence>
<organism evidence="6 7">
    <name type="scientific">Streptomyces hoynatensis</name>
    <dbReference type="NCBI Taxonomy" id="1141874"/>
    <lineage>
        <taxon>Bacteria</taxon>
        <taxon>Bacillati</taxon>
        <taxon>Actinomycetota</taxon>
        <taxon>Actinomycetes</taxon>
        <taxon>Kitasatosporales</taxon>
        <taxon>Streptomycetaceae</taxon>
        <taxon>Streptomyces</taxon>
    </lineage>
</organism>
<feature type="domain" description="Glycosyltransferase subfamily 4-like N-terminal" evidence="5">
    <location>
        <begin position="17"/>
        <end position="179"/>
    </location>
</feature>
<keyword evidence="3 6" id="KW-0808">Transferase</keyword>
<name>A0A3A9ZCB6_9ACTN</name>
<evidence type="ECO:0000259" key="5">
    <source>
        <dbReference type="Pfam" id="PF13579"/>
    </source>
</evidence>
<dbReference type="EMBL" id="RBAL01000002">
    <property type="protein sequence ID" value="RKN45908.1"/>
    <property type="molecule type" value="Genomic_DNA"/>
</dbReference>
<gene>
    <name evidence="6" type="ORF">D7294_05625</name>
</gene>
<protein>
    <recommendedName>
        <fullName evidence="1">D-inositol 3-phosphate glycosyltransferase</fullName>
    </recommendedName>
</protein>
<evidence type="ECO:0000256" key="2">
    <source>
        <dbReference type="ARBA" id="ARBA00022676"/>
    </source>
</evidence>
<keyword evidence="7" id="KW-1185">Reference proteome</keyword>
<dbReference type="Proteomes" id="UP000272474">
    <property type="component" value="Unassembled WGS sequence"/>
</dbReference>
<comment type="caution">
    <text evidence="6">The sequence shown here is derived from an EMBL/GenBank/DDBJ whole genome shotgun (WGS) entry which is preliminary data.</text>
</comment>
<accession>A0A3A9ZCB6</accession>
<dbReference type="InterPro" id="IPR028098">
    <property type="entry name" value="Glyco_trans_4-like_N"/>
</dbReference>
<dbReference type="PANTHER" id="PTHR12526">
    <property type="entry name" value="GLYCOSYLTRANSFERASE"/>
    <property type="match status" value="1"/>
</dbReference>
<dbReference type="Gene3D" id="3.40.50.2000">
    <property type="entry name" value="Glycogen Phosphorylase B"/>
    <property type="match status" value="2"/>
</dbReference>
<reference evidence="6 7" key="1">
    <citation type="journal article" date="2014" name="Int. J. Syst. Evol. Microbiol.">
        <title>Streptomyces hoynatensis sp. nov., isolated from deep marine sediment.</title>
        <authorList>
            <person name="Veyisoglu A."/>
            <person name="Sahin N."/>
        </authorList>
    </citation>
    <scope>NUCLEOTIDE SEQUENCE [LARGE SCALE GENOMIC DNA]</scope>
    <source>
        <strain evidence="6 7">KCTC 29097</strain>
    </source>
</reference>
<dbReference type="AlphaFoldDB" id="A0A3A9ZCB6"/>
<dbReference type="InterPro" id="IPR001296">
    <property type="entry name" value="Glyco_trans_1"/>
</dbReference>
<sequence>MRVLHVVTLHTPTHEFGGPTRVAFNLCRALESRGDRCVLLALGDGFPGGKGRLPGSPHGGAPRRLDGVRVRLFQARHVLPRFEVSGITSPALLARAFGYVRAADLVHVHLMRDLVTLPVALLALRAGTPLVLQTHGMVDPTGKPVARLVDALGTRRVLRRADAVLHLTERERRETAAVLAPTPIAPQYRLVNGVAAQERRTTSGPPTILYLARVQAGKRPEDFVRAMPTVLAERPDARFVLAGPDTGALADTLALADELGVRGALRYRGALERAEVLAELRRADVFLLPSLQDAFSLSVLEAMSVGTPVVVTATTGLAADVREAGAGRVVDSRADAGNGPLLGRAVLDLLDPAANEKASLAAWRLVRERFTLDAVAGTLRGIYAEVLAGRAARPGPTPR</sequence>